<dbReference type="SUPFAM" id="SSF53720">
    <property type="entry name" value="ALDH-like"/>
    <property type="match status" value="1"/>
</dbReference>
<name>A0A366CU95_9GAMM</name>
<dbReference type="PANTHER" id="PTHR43866:SF4">
    <property type="entry name" value="MALONATE-SEMIALDEHYDE DEHYDROGENASE"/>
    <property type="match status" value="1"/>
</dbReference>
<dbReference type="InterPro" id="IPR010061">
    <property type="entry name" value="MeMal-semiAld_DH"/>
</dbReference>
<proteinExistence type="predicted"/>
<dbReference type="GO" id="GO:0006210">
    <property type="term" value="P:thymine catabolic process"/>
    <property type="evidence" value="ECO:0007669"/>
    <property type="project" value="TreeGrafter"/>
</dbReference>
<evidence type="ECO:0000259" key="4">
    <source>
        <dbReference type="Pfam" id="PF00171"/>
    </source>
</evidence>
<gene>
    <name evidence="5" type="ORF">DFP76_1215</name>
</gene>
<accession>A0A366CU95</accession>
<keyword evidence="6" id="KW-1185">Reference proteome</keyword>
<dbReference type="PROSITE" id="PS00070">
    <property type="entry name" value="ALDEHYDE_DEHYDR_CYS"/>
    <property type="match status" value="1"/>
</dbReference>
<dbReference type="AlphaFoldDB" id="A0A366CU95"/>
<dbReference type="GO" id="GO:0006574">
    <property type="term" value="P:L-valine catabolic process"/>
    <property type="evidence" value="ECO:0007669"/>
    <property type="project" value="TreeGrafter"/>
</dbReference>
<evidence type="ECO:0000256" key="3">
    <source>
        <dbReference type="ARBA" id="ARBA00023027"/>
    </source>
</evidence>
<dbReference type="FunFam" id="3.40.605.10:FF:000003">
    <property type="entry name" value="Methylmalonate-semialdehyde dehydrogenase [acylating]"/>
    <property type="match status" value="1"/>
</dbReference>
<evidence type="ECO:0000313" key="6">
    <source>
        <dbReference type="Proteomes" id="UP000252086"/>
    </source>
</evidence>
<keyword evidence="3" id="KW-0520">NAD</keyword>
<dbReference type="Gene3D" id="3.40.309.10">
    <property type="entry name" value="Aldehyde Dehydrogenase, Chain A, domain 2"/>
    <property type="match status" value="1"/>
</dbReference>
<feature type="domain" description="Aldehyde dehydrogenase" evidence="4">
    <location>
        <begin position="17"/>
        <end position="477"/>
    </location>
</feature>
<dbReference type="FunFam" id="3.40.309.10:FF:000002">
    <property type="entry name" value="Methylmalonate-semialdehyde dehydrogenase (Acylating)"/>
    <property type="match status" value="1"/>
</dbReference>
<dbReference type="RefSeq" id="WP_113875925.1">
    <property type="nucleotide sequence ID" value="NZ_QNRF01000021.1"/>
</dbReference>
<comment type="caution">
    <text evidence="5">The sequence shown here is derived from an EMBL/GenBank/DDBJ whole genome shotgun (WGS) entry which is preliminary data.</text>
</comment>
<dbReference type="Gene3D" id="3.40.605.10">
    <property type="entry name" value="Aldehyde Dehydrogenase, Chain A, domain 1"/>
    <property type="match status" value="1"/>
</dbReference>
<dbReference type="InterPro" id="IPR016161">
    <property type="entry name" value="Ald_DH/histidinol_DH"/>
</dbReference>
<dbReference type="EC" id="1.2.1.27" evidence="1"/>
<dbReference type="GO" id="GO:0004491">
    <property type="term" value="F:methylmalonate-semialdehyde dehydrogenase (acylating, NAD) activity"/>
    <property type="evidence" value="ECO:0007669"/>
    <property type="project" value="UniProtKB-EC"/>
</dbReference>
<dbReference type="NCBIfam" id="TIGR01722">
    <property type="entry name" value="MMSDH"/>
    <property type="match status" value="1"/>
</dbReference>
<dbReference type="InterPro" id="IPR016160">
    <property type="entry name" value="Ald_DH_CS_CYS"/>
</dbReference>
<dbReference type="PANTHER" id="PTHR43866">
    <property type="entry name" value="MALONATE-SEMIALDEHYDE DEHYDROGENASE"/>
    <property type="match status" value="1"/>
</dbReference>
<dbReference type="CDD" id="cd07085">
    <property type="entry name" value="ALDH_F6_MMSDH"/>
    <property type="match status" value="1"/>
</dbReference>
<keyword evidence="2" id="KW-0560">Oxidoreductase</keyword>
<protein>
    <recommendedName>
        <fullName evidence="1">methylmalonate-semialdehyde dehydrogenase (CoA acylating)</fullName>
        <ecNumber evidence="1">1.2.1.27</ecNumber>
    </recommendedName>
</protein>
<dbReference type="Proteomes" id="UP000252086">
    <property type="component" value="Unassembled WGS sequence"/>
</dbReference>
<evidence type="ECO:0000313" key="5">
    <source>
        <dbReference type="EMBL" id="RBO78318.1"/>
    </source>
</evidence>
<dbReference type="InterPro" id="IPR015590">
    <property type="entry name" value="Aldehyde_DH_dom"/>
</dbReference>
<dbReference type="OrthoDB" id="9812625at2"/>
<reference evidence="5 6" key="1">
    <citation type="submission" date="2018-06" db="EMBL/GenBank/DDBJ databases">
        <title>Genomic Encyclopedia of Type Strains, Phase III (KMG-III): the genomes of soil and plant-associated and newly described type strains.</title>
        <authorList>
            <person name="Whitman W."/>
        </authorList>
    </citation>
    <scope>NUCLEOTIDE SEQUENCE [LARGE SCALE GENOMIC DNA]</scope>
    <source>
        <strain evidence="5 6">CECT 7732</strain>
    </source>
</reference>
<organism evidence="5 6">
    <name type="scientific">Marinomonas aquiplantarum</name>
    <dbReference type="NCBI Taxonomy" id="491951"/>
    <lineage>
        <taxon>Bacteria</taxon>
        <taxon>Pseudomonadati</taxon>
        <taxon>Pseudomonadota</taxon>
        <taxon>Gammaproteobacteria</taxon>
        <taxon>Oceanospirillales</taxon>
        <taxon>Oceanospirillaceae</taxon>
        <taxon>Marinomonas</taxon>
    </lineage>
</organism>
<evidence type="ECO:0000256" key="1">
    <source>
        <dbReference type="ARBA" id="ARBA00013048"/>
    </source>
</evidence>
<dbReference type="EMBL" id="QNRF01000021">
    <property type="protein sequence ID" value="RBO78318.1"/>
    <property type="molecule type" value="Genomic_DNA"/>
</dbReference>
<sequence>MNIIGHLINGEVCTDAARTQDVFNPATGQVARKVALASVETVEQAIASAQAAFPAWSNTPAIKRARVMFRFKELLEANADKICQMIGEEHGKISHDAAGELQRGIENVEYACGVPELLKGEHSKNVGPNIDSWSEFQPLGVVAGITPFNFPAMVPLWMFPMAIACGNCFILKPSERDPSSTLFIAQLLKEAGLPDGVMNVVNGDKVAVDVLLSDQRIKAVSFVGSTPIAEYIYTTANANGKRCQALGGAKNHAIVMPDADMDNAVNQLVGAAFGSSGERCMALSVAVAVGDAAGDALIAKMQDAMKNLSVGAYSDSTNDFGPVITKAHQEKVIGYIDSAEQQGSKIVVDGRQTTVSGYENGFFVGATLIDNVSPDMISYKEEIFGPVLQVVRVATMQEAMDLIDAHEYGNGTCIFTRDGEAARYFSDNIQVGMVGINVPLPVPVAYHSFGGWKRSLFGDLHAYGPDSVRFYTKRKTVTQRWPSAGVREGAEFSMPTLN</sequence>
<dbReference type="InterPro" id="IPR016162">
    <property type="entry name" value="Ald_DH_N"/>
</dbReference>
<evidence type="ECO:0000256" key="2">
    <source>
        <dbReference type="ARBA" id="ARBA00023002"/>
    </source>
</evidence>
<dbReference type="Pfam" id="PF00171">
    <property type="entry name" value="Aldedh"/>
    <property type="match status" value="1"/>
</dbReference>
<dbReference type="InterPro" id="IPR016163">
    <property type="entry name" value="Ald_DH_C"/>
</dbReference>